<proteinExistence type="predicted"/>
<dbReference type="RefSeq" id="WP_190890533.1">
    <property type="nucleotide sequence ID" value="NZ_JACWZY010000028.1"/>
</dbReference>
<dbReference type="AlphaFoldDB" id="A0A926Y456"/>
<name>A0A926Y456_9BACT</name>
<protein>
    <submittedName>
        <fullName evidence="1">Uncharacterized protein</fullName>
    </submittedName>
</protein>
<reference evidence="1" key="1">
    <citation type="submission" date="2020-09" db="EMBL/GenBank/DDBJ databases">
        <authorList>
            <person name="Kim M.K."/>
        </authorList>
    </citation>
    <scope>NUCLEOTIDE SEQUENCE</scope>
    <source>
        <strain evidence="1">BT702</strain>
    </source>
</reference>
<sequence length="153" mass="16580">MTSHIKLARLSLLAIVTFLGCKADRLNLPEPATLIVGTYQAVDPAALLTIKGDKVILTVKRVSADIVDVKMQAYRNNQPADSLVYERAKVVLNTVPTSLKQGCVSPYVSLALGARPEELSANCSEEDIVTYKYVYIPAGQQTAAILSVKFKSL</sequence>
<dbReference type="PROSITE" id="PS51257">
    <property type="entry name" value="PROKAR_LIPOPROTEIN"/>
    <property type="match status" value="1"/>
</dbReference>
<comment type="caution">
    <text evidence="1">The sequence shown here is derived from an EMBL/GenBank/DDBJ whole genome shotgun (WGS) entry which is preliminary data.</text>
</comment>
<accession>A0A926Y456</accession>
<organism evidence="1 2">
    <name type="scientific">Spirosoma profusum</name>
    <dbReference type="NCBI Taxonomy" id="2771354"/>
    <lineage>
        <taxon>Bacteria</taxon>
        <taxon>Pseudomonadati</taxon>
        <taxon>Bacteroidota</taxon>
        <taxon>Cytophagia</taxon>
        <taxon>Cytophagales</taxon>
        <taxon>Cytophagaceae</taxon>
        <taxon>Spirosoma</taxon>
    </lineage>
</organism>
<evidence type="ECO:0000313" key="2">
    <source>
        <dbReference type="Proteomes" id="UP000598820"/>
    </source>
</evidence>
<dbReference type="EMBL" id="JACWZY010000028">
    <property type="protein sequence ID" value="MBD2704178.1"/>
    <property type="molecule type" value="Genomic_DNA"/>
</dbReference>
<dbReference type="Proteomes" id="UP000598820">
    <property type="component" value="Unassembled WGS sequence"/>
</dbReference>
<keyword evidence="2" id="KW-1185">Reference proteome</keyword>
<gene>
    <name evidence="1" type="ORF">IC229_26275</name>
</gene>
<evidence type="ECO:0000313" key="1">
    <source>
        <dbReference type="EMBL" id="MBD2704178.1"/>
    </source>
</evidence>